<evidence type="ECO:0000313" key="6">
    <source>
        <dbReference type="Proteomes" id="UP000236311"/>
    </source>
</evidence>
<dbReference type="PANTHER" id="PTHR43280">
    <property type="entry name" value="ARAC-FAMILY TRANSCRIPTIONAL REGULATOR"/>
    <property type="match status" value="1"/>
</dbReference>
<dbReference type="EMBL" id="OFSM01000007">
    <property type="protein sequence ID" value="SOY28876.1"/>
    <property type="molecule type" value="Genomic_DNA"/>
</dbReference>
<name>A0A2K4ZEJ4_9FIRM</name>
<dbReference type="Proteomes" id="UP000236311">
    <property type="component" value="Unassembled WGS sequence"/>
</dbReference>
<dbReference type="GO" id="GO:0003700">
    <property type="term" value="F:DNA-binding transcription factor activity"/>
    <property type="evidence" value="ECO:0007669"/>
    <property type="project" value="InterPro"/>
</dbReference>
<keyword evidence="2" id="KW-0238">DNA-binding</keyword>
<feature type="domain" description="HTH araC/xylS-type" evidence="4">
    <location>
        <begin position="176"/>
        <end position="274"/>
    </location>
</feature>
<keyword evidence="1" id="KW-0805">Transcription regulation</keyword>
<dbReference type="PRINTS" id="PR00032">
    <property type="entry name" value="HTHARAC"/>
</dbReference>
<keyword evidence="3" id="KW-0804">Transcription</keyword>
<gene>
    <name evidence="5" type="primary">rob_2</name>
    <name evidence="5" type="ORF">AMURIS_01590</name>
</gene>
<dbReference type="SUPFAM" id="SSF51215">
    <property type="entry name" value="Regulatory protein AraC"/>
    <property type="match status" value="1"/>
</dbReference>
<evidence type="ECO:0000256" key="2">
    <source>
        <dbReference type="ARBA" id="ARBA00023125"/>
    </source>
</evidence>
<dbReference type="InterPro" id="IPR009057">
    <property type="entry name" value="Homeodomain-like_sf"/>
</dbReference>
<dbReference type="SUPFAM" id="SSF46689">
    <property type="entry name" value="Homeodomain-like"/>
    <property type="match status" value="2"/>
</dbReference>
<dbReference type="SMART" id="SM00342">
    <property type="entry name" value="HTH_ARAC"/>
    <property type="match status" value="1"/>
</dbReference>
<sequence>MLRRNDLPFYMEMTACDTLRDRHNLPGQDTDTENQLLYVANGSCYVKVSDRTIKAAYRSIVYFHRYVKYDLEIPSGENNLVYRLHFRPSQNSAHLDLDTLCQNNDIIDGFMNYRNRYCILYDQENTSSTINELIREFHAPSPQKDIMMTALLTVLYIKMSRTFFTKRKAAGIHYISEAKKYIAEHSSEPLTIQQIAGAVGVSRSHLESLFSKYAGRRITTHINTVRADRAAALLTLTRKDILEVALEVGYENRQHFAREFRRRHGISPSQYRKLYGTIGGDGAG</sequence>
<dbReference type="PROSITE" id="PS00041">
    <property type="entry name" value="HTH_ARAC_FAMILY_1"/>
    <property type="match status" value="1"/>
</dbReference>
<dbReference type="OrthoDB" id="9813413at2"/>
<dbReference type="Pfam" id="PF12833">
    <property type="entry name" value="HTH_18"/>
    <property type="match status" value="1"/>
</dbReference>
<dbReference type="PANTHER" id="PTHR43280:SF28">
    <property type="entry name" value="HTH-TYPE TRANSCRIPTIONAL ACTIVATOR RHAS"/>
    <property type="match status" value="1"/>
</dbReference>
<evidence type="ECO:0000313" key="5">
    <source>
        <dbReference type="EMBL" id="SOY28876.1"/>
    </source>
</evidence>
<dbReference type="InterPro" id="IPR020449">
    <property type="entry name" value="Tscrpt_reg_AraC-type_HTH"/>
</dbReference>
<dbReference type="Gene3D" id="1.10.10.60">
    <property type="entry name" value="Homeodomain-like"/>
    <property type="match status" value="2"/>
</dbReference>
<keyword evidence="6" id="KW-1185">Reference proteome</keyword>
<reference evidence="5 6" key="1">
    <citation type="submission" date="2018-01" db="EMBL/GenBank/DDBJ databases">
        <authorList>
            <person name="Gaut B.S."/>
            <person name="Morton B.R."/>
            <person name="Clegg M.T."/>
            <person name="Duvall M.R."/>
        </authorList>
    </citation>
    <scope>NUCLEOTIDE SEQUENCE [LARGE SCALE GENOMIC DNA]</scope>
    <source>
        <strain evidence="5">GP69</strain>
    </source>
</reference>
<evidence type="ECO:0000256" key="1">
    <source>
        <dbReference type="ARBA" id="ARBA00023015"/>
    </source>
</evidence>
<dbReference type="RefSeq" id="WP_103238952.1">
    <property type="nucleotide sequence ID" value="NZ_JANJZD010000014.1"/>
</dbReference>
<organism evidence="5 6">
    <name type="scientific">Acetatifactor muris</name>
    <dbReference type="NCBI Taxonomy" id="879566"/>
    <lineage>
        <taxon>Bacteria</taxon>
        <taxon>Bacillati</taxon>
        <taxon>Bacillota</taxon>
        <taxon>Clostridia</taxon>
        <taxon>Lachnospirales</taxon>
        <taxon>Lachnospiraceae</taxon>
        <taxon>Acetatifactor</taxon>
    </lineage>
</organism>
<dbReference type="InterPro" id="IPR018060">
    <property type="entry name" value="HTH_AraC"/>
</dbReference>
<dbReference type="InterPro" id="IPR037923">
    <property type="entry name" value="HTH-like"/>
</dbReference>
<protein>
    <submittedName>
        <fullName evidence="5">Right origin-binding protein</fullName>
    </submittedName>
</protein>
<dbReference type="GO" id="GO:0043565">
    <property type="term" value="F:sequence-specific DNA binding"/>
    <property type="evidence" value="ECO:0007669"/>
    <property type="project" value="InterPro"/>
</dbReference>
<dbReference type="AlphaFoldDB" id="A0A2K4ZEJ4"/>
<accession>A0A2K4ZEJ4</accession>
<proteinExistence type="predicted"/>
<dbReference type="PROSITE" id="PS01124">
    <property type="entry name" value="HTH_ARAC_FAMILY_2"/>
    <property type="match status" value="1"/>
</dbReference>
<dbReference type="InterPro" id="IPR018062">
    <property type="entry name" value="HTH_AraC-typ_CS"/>
</dbReference>
<evidence type="ECO:0000256" key="3">
    <source>
        <dbReference type="ARBA" id="ARBA00023163"/>
    </source>
</evidence>
<evidence type="ECO:0000259" key="4">
    <source>
        <dbReference type="PROSITE" id="PS01124"/>
    </source>
</evidence>